<protein>
    <submittedName>
        <fullName evidence="1">33576_t:CDS:1</fullName>
    </submittedName>
</protein>
<sequence length="117" mass="13831">CSGPHKYDLTKWVFDEYQLPRMLKDTLDDILKKFRDASRDSSNLYTIGIQSFKLPLLYLSYDKLRLALSWAWNIRRLVKELSLKLDDSAIVSSKTPERDLPNEMKTIKIPEKLKKRK</sequence>
<reference evidence="1" key="1">
    <citation type="submission" date="2021-06" db="EMBL/GenBank/DDBJ databases">
        <authorList>
            <person name="Kallberg Y."/>
            <person name="Tangrot J."/>
            <person name="Rosling A."/>
        </authorList>
    </citation>
    <scope>NUCLEOTIDE SEQUENCE</scope>
    <source>
        <strain evidence="1">MA461A</strain>
    </source>
</reference>
<dbReference type="EMBL" id="CAJVQC010050444">
    <property type="protein sequence ID" value="CAG8789048.1"/>
    <property type="molecule type" value="Genomic_DNA"/>
</dbReference>
<dbReference type="Proteomes" id="UP000789920">
    <property type="component" value="Unassembled WGS sequence"/>
</dbReference>
<name>A0ACA9RE37_9GLOM</name>
<proteinExistence type="predicted"/>
<gene>
    <name evidence="1" type="ORF">RPERSI_LOCUS18821</name>
</gene>
<organism evidence="1 2">
    <name type="scientific">Racocetra persica</name>
    <dbReference type="NCBI Taxonomy" id="160502"/>
    <lineage>
        <taxon>Eukaryota</taxon>
        <taxon>Fungi</taxon>
        <taxon>Fungi incertae sedis</taxon>
        <taxon>Mucoromycota</taxon>
        <taxon>Glomeromycotina</taxon>
        <taxon>Glomeromycetes</taxon>
        <taxon>Diversisporales</taxon>
        <taxon>Gigasporaceae</taxon>
        <taxon>Racocetra</taxon>
    </lineage>
</organism>
<keyword evidence="2" id="KW-1185">Reference proteome</keyword>
<evidence type="ECO:0000313" key="2">
    <source>
        <dbReference type="Proteomes" id="UP000789920"/>
    </source>
</evidence>
<accession>A0ACA9RE37</accession>
<feature type="non-terminal residue" evidence="1">
    <location>
        <position position="1"/>
    </location>
</feature>
<evidence type="ECO:0000313" key="1">
    <source>
        <dbReference type="EMBL" id="CAG8789048.1"/>
    </source>
</evidence>
<comment type="caution">
    <text evidence="1">The sequence shown here is derived from an EMBL/GenBank/DDBJ whole genome shotgun (WGS) entry which is preliminary data.</text>
</comment>